<evidence type="ECO:0000256" key="14">
    <source>
        <dbReference type="HAMAP-Rule" id="MF_00034"/>
    </source>
</evidence>
<dbReference type="STRING" id="1335048.AKL17_0331"/>
<dbReference type="InterPro" id="IPR036397">
    <property type="entry name" value="RNaseH_sf"/>
</dbReference>
<dbReference type="Pfam" id="PF01330">
    <property type="entry name" value="RuvA_N"/>
    <property type="match status" value="1"/>
</dbReference>
<sequence>MRVLGIDPGLRTTGWGVIDVAGARLTHVANGICLSGSGDLAQRLLTLFEQLTEVFARFDPTAAAVEQTFVNKDASGTLKLGQARAVALLVPAQRGLVVGEYAPNAVKKAVVGVGHAGKDQVAHMVRFQLPGWIWRARMPPMRWRWRSPMPTICKAPGGCRRRCAVRKRGRAPRAARWMAGPGSRGPGRREARHDRAYRGVILHRAMDHVLIDVRGVGYIVHVSDRTAAGLPPVGEACALYTELLVREDLLQLFGFSTLLEKEWHRLLTSVQGIGAKASMAILGTLGAEGVGRAIALGDWNAVRQAPGVGPKLAQRVVMELKDKAPGVMAMGGALTVDVSQPEEVLEPLAPRTRRPAAPAVSPTAAATADALSALVNLGYGQGEAAGAVAEAAGAEPGAPTPALIRAALRLLAPKA</sequence>
<dbReference type="InterPro" id="IPR012337">
    <property type="entry name" value="RNaseH-like_sf"/>
</dbReference>
<feature type="binding site" evidence="14">
    <location>
        <position position="7"/>
    </location>
    <ligand>
        <name>Mg(2+)</name>
        <dbReference type="ChEBI" id="CHEBI:18420"/>
        <label>1</label>
    </ligand>
</feature>
<dbReference type="FunFam" id="3.30.420.10:FF:000002">
    <property type="entry name" value="Crossover junction endodeoxyribonuclease RuvC"/>
    <property type="match status" value="1"/>
</dbReference>
<evidence type="ECO:0000256" key="13">
    <source>
        <dbReference type="HAMAP-Rule" id="MF_00031"/>
    </source>
</evidence>
<reference evidence="17 18" key="1">
    <citation type="submission" date="2015-09" db="EMBL/GenBank/DDBJ databases">
        <title>Complete genome sequence of Defluviimonas alba cai42t isolated from an oilfield in Xinjiang.</title>
        <authorList>
            <person name="Geng S."/>
            <person name="Pan X."/>
            <person name="Wu X."/>
        </authorList>
    </citation>
    <scope>NUCLEOTIDE SEQUENCE [LARGE SCALE GENOMIC DNA]</scope>
    <source>
        <strain evidence="18">cai42</strain>
    </source>
</reference>
<dbReference type="AlphaFoldDB" id="A0A165SFS0"/>
<dbReference type="GO" id="GO:0009379">
    <property type="term" value="C:Holliday junction helicase complex"/>
    <property type="evidence" value="ECO:0007669"/>
    <property type="project" value="InterPro"/>
</dbReference>
<dbReference type="EC" id="3.1.21.10" evidence="14"/>
<keyword evidence="4 14" id="KW-0479">Metal-binding</keyword>
<dbReference type="KEGG" id="daa:AKL17_0331"/>
<evidence type="ECO:0000256" key="1">
    <source>
        <dbReference type="ARBA" id="ARBA00009518"/>
    </source>
</evidence>
<name>A0A165SFS0_9RHOB</name>
<comment type="caution">
    <text evidence="13">Lacks conserved residue(s) required for the propagation of feature annotation.</text>
</comment>
<evidence type="ECO:0000259" key="15">
    <source>
        <dbReference type="Pfam" id="PF01330"/>
    </source>
</evidence>
<dbReference type="GO" id="GO:0005524">
    <property type="term" value="F:ATP binding"/>
    <property type="evidence" value="ECO:0007669"/>
    <property type="project" value="InterPro"/>
</dbReference>
<keyword evidence="7 14" id="KW-0378">Hydrolase</keyword>
<keyword evidence="17" id="KW-0347">Helicase</keyword>
<dbReference type="PATRIC" id="fig|1335048.3.peg.347"/>
<comment type="function">
    <text evidence="13">The RuvA-RuvB-RuvC complex processes Holliday junction (HJ) DNA during genetic recombination and DNA repair, while the RuvA-RuvB complex plays an important role in the rescue of blocked DNA replication forks via replication fork reversal (RFR). RuvA specifically binds to HJ cruciform DNA, conferring on it an open structure. The RuvB hexamer acts as an ATP-dependent pump, pulling dsDNA into and through the RuvAB complex. HJ branch migration allows RuvC to scan DNA until it finds its consensus sequence, where it cleaves and resolves the cruciform DNA.</text>
</comment>
<comment type="domain">
    <text evidence="13">Has three domains with a flexible linker between the domains II and III and assumes an 'L' shape. Domain III is highly mobile and contacts RuvB.</text>
</comment>
<comment type="similarity">
    <text evidence="1 14">Belongs to the RuvC family.</text>
</comment>
<dbReference type="PRINTS" id="PR00696">
    <property type="entry name" value="RSOLVASERUVC"/>
</dbReference>
<feature type="domain" description="Holliday junction DNA helicase RuvA C-terminal" evidence="16">
    <location>
        <begin position="366"/>
        <end position="412"/>
    </location>
</feature>
<dbReference type="Gene3D" id="1.10.8.10">
    <property type="entry name" value="DNA helicase RuvA subunit, C-terminal domain"/>
    <property type="match status" value="1"/>
</dbReference>
<dbReference type="Pfam" id="PF02075">
    <property type="entry name" value="RuvC"/>
    <property type="match status" value="1"/>
</dbReference>
<dbReference type="SUPFAM" id="SSF53098">
    <property type="entry name" value="Ribonuclease H-like"/>
    <property type="match status" value="1"/>
</dbReference>
<evidence type="ECO:0000256" key="2">
    <source>
        <dbReference type="ARBA" id="ARBA00022490"/>
    </source>
</evidence>
<dbReference type="Gene3D" id="1.10.150.20">
    <property type="entry name" value="5' to 3' exonuclease, C-terminal subdomain"/>
    <property type="match status" value="1"/>
</dbReference>
<keyword evidence="8 14" id="KW-0460">Magnesium</keyword>
<dbReference type="GO" id="GO:0000287">
    <property type="term" value="F:magnesium ion binding"/>
    <property type="evidence" value="ECO:0007669"/>
    <property type="project" value="UniProtKB-UniRule"/>
</dbReference>
<dbReference type="GO" id="GO:0009432">
    <property type="term" value="P:SOS response"/>
    <property type="evidence" value="ECO:0007669"/>
    <property type="project" value="UniProtKB-ARBA"/>
</dbReference>
<evidence type="ECO:0000256" key="9">
    <source>
        <dbReference type="ARBA" id="ARBA00023125"/>
    </source>
</evidence>
<dbReference type="EMBL" id="CP012661">
    <property type="protein sequence ID" value="AMY67593.1"/>
    <property type="molecule type" value="Genomic_DNA"/>
</dbReference>
<feature type="domain" description="DNA helicase Holliday junction RuvA type" evidence="15">
    <location>
        <begin position="198"/>
        <end position="254"/>
    </location>
</feature>
<dbReference type="Gene3D" id="3.30.420.10">
    <property type="entry name" value="Ribonuclease H-like superfamily/Ribonuclease H"/>
    <property type="match status" value="1"/>
</dbReference>
<dbReference type="GO" id="GO:0009378">
    <property type="term" value="F:four-way junction helicase activity"/>
    <property type="evidence" value="ECO:0007669"/>
    <property type="project" value="InterPro"/>
</dbReference>
<dbReference type="HAMAP" id="MF_00031">
    <property type="entry name" value="DNA_HJ_migration_RuvA"/>
    <property type="match status" value="1"/>
</dbReference>
<dbReference type="GO" id="GO:0005737">
    <property type="term" value="C:cytoplasm"/>
    <property type="evidence" value="ECO:0007669"/>
    <property type="project" value="UniProtKB-SubCell"/>
</dbReference>
<dbReference type="GO" id="GO:0006310">
    <property type="term" value="P:DNA recombination"/>
    <property type="evidence" value="ECO:0007669"/>
    <property type="project" value="UniProtKB-UniRule"/>
</dbReference>
<feature type="region of interest" description="Domain III" evidence="13">
    <location>
        <begin position="364"/>
        <end position="415"/>
    </location>
</feature>
<dbReference type="CDD" id="cd16962">
    <property type="entry name" value="RuvC"/>
    <property type="match status" value="1"/>
</dbReference>
<keyword evidence="17" id="KW-0547">Nucleotide-binding</keyword>
<dbReference type="Pfam" id="PF07499">
    <property type="entry name" value="RuvA_C"/>
    <property type="match status" value="1"/>
</dbReference>
<dbReference type="InterPro" id="IPR036267">
    <property type="entry name" value="RuvA_C_sf"/>
</dbReference>
<evidence type="ECO:0000256" key="7">
    <source>
        <dbReference type="ARBA" id="ARBA00022801"/>
    </source>
</evidence>
<dbReference type="Gene3D" id="2.40.50.140">
    <property type="entry name" value="Nucleic acid-binding proteins"/>
    <property type="match status" value="1"/>
</dbReference>
<comment type="cofactor">
    <cofactor evidence="14">
        <name>Mg(2+)</name>
        <dbReference type="ChEBI" id="CHEBI:18420"/>
    </cofactor>
    <text evidence="14">Binds 2 Mg(2+) ion per subunit.</text>
</comment>
<keyword evidence="10 13" id="KW-0233">DNA recombination</keyword>
<dbReference type="Proteomes" id="UP000076128">
    <property type="component" value="Chromosome"/>
</dbReference>
<evidence type="ECO:0000256" key="11">
    <source>
        <dbReference type="ARBA" id="ARBA00023204"/>
    </source>
</evidence>
<dbReference type="InterPro" id="IPR013849">
    <property type="entry name" value="DNA_helicase_Holl-junc_RuvA_I"/>
</dbReference>
<evidence type="ECO:0000259" key="16">
    <source>
        <dbReference type="Pfam" id="PF07499"/>
    </source>
</evidence>
<comment type="subunit">
    <text evidence="14">Homodimer which binds Holliday junction (HJ) DNA. The HJ becomes 2-fold symmetrical on binding to RuvC with unstacked arms; it has a different conformation from HJ DNA in complex with RuvA. In the full resolvosome a probable DNA-RuvA(4)-RuvB(12)-RuvC(2) complex forms which resolves the HJ.</text>
</comment>
<evidence type="ECO:0000313" key="17">
    <source>
        <dbReference type="EMBL" id="AMY67593.1"/>
    </source>
</evidence>
<dbReference type="InterPro" id="IPR000085">
    <property type="entry name" value="RuvA"/>
</dbReference>
<dbReference type="InterPro" id="IPR002176">
    <property type="entry name" value="X-over_junc_endoDNase_RuvC"/>
</dbReference>
<dbReference type="InterPro" id="IPR011114">
    <property type="entry name" value="RuvA_C"/>
</dbReference>
<evidence type="ECO:0000256" key="4">
    <source>
        <dbReference type="ARBA" id="ARBA00022723"/>
    </source>
</evidence>
<dbReference type="HAMAP" id="MF_00034">
    <property type="entry name" value="RuvC"/>
    <property type="match status" value="1"/>
</dbReference>
<dbReference type="PANTHER" id="PTHR30194">
    <property type="entry name" value="CROSSOVER JUNCTION ENDODEOXYRIBONUCLEASE RUVC"/>
    <property type="match status" value="1"/>
</dbReference>
<feature type="active site" evidence="14">
    <location>
        <position position="7"/>
    </location>
</feature>
<evidence type="ECO:0000256" key="5">
    <source>
        <dbReference type="ARBA" id="ARBA00022759"/>
    </source>
</evidence>
<comment type="function">
    <text evidence="14">The RuvA-RuvB-RuvC complex processes Holliday junction (HJ) DNA during genetic recombination and DNA repair. Endonuclease that resolves HJ intermediates. Cleaves cruciform DNA by making single-stranded nicks across the HJ at symmetrical positions within the homologous arms, yielding a 5'-phosphate and a 3'-hydroxyl group; requires a central core of homology in the junction. The consensus cleavage sequence is 5'-(A/T)TT(C/G)-3'. Cleavage occurs on the 3'-side of the TT dinucleotide at the point of strand exchange. HJ branch migration catalyzed by RuvA-RuvB allows RuvC to scan DNA until it finds its consensus sequence, where it cleaves and resolves the cruciform DNA.</text>
</comment>
<keyword evidence="17" id="KW-0067">ATP-binding</keyword>
<comment type="subcellular location">
    <subcellularLocation>
        <location evidence="13">Cytoplasm</location>
    </subcellularLocation>
</comment>
<dbReference type="SUPFAM" id="SSF50249">
    <property type="entry name" value="Nucleic acid-binding proteins"/>
    <property type="match status" value="1"/>
</dbReference>
<keyword evidence="3 14" id="KW-0540">Nuclease</keyword>
<evidence type="ECO:0000256" key="8">
    <source>
        <dbReference type="ARBA" id="ARBA00022842"/>
    </source>
</evidence>
<feature type="active site" evidence="14">
    <location>
        <position position="66"/>
    </location>
</feature>
<dbReference type="GO" id="GO:0006281">
    <property type="term" value="P:DNA repair"/>
    <property type="evidence" value="ECO:0007669"/>
    <property type="project" value="UniProtKB-UniRule"/>
</dbReference>
<keyword evidence="2 13" id="KW-0963">Cytoplasm</keyword>
<accession>A0A165SFS0</accession>
<dbReference type="PANTHER" id="PTHR30194:SF3">
    <property type="entry name" value="CROSSOVER JUNCTION ENDODEOXYRIBONUCLEASE RUVC"/>
    <property type="match status" value="1"/>
</dbReference>
<dbReference type="GO" id="GO:0008821">
    <property type="term" value="F:crossover junction DNA endonuclease activity"/>
    <property type="evidence" value="ECO:0007669"/>
    <property type="project" value="UniProtKB-UniRule"/>
</dbReference>
<evidence type="ECO:0000313" key="18">
    <source>
        <dbReference type="Proteomes" id="UP000076128"/>
    </source>
</evidence>
<dbReference type="NCBIfam" id="TIGR00084">
    <property type="entry name" value="ruvA"/>
    <property type="match status" value="1"/>
</dbReference>
<keyword evidence="6 13" id="KW-0227">DNA damage</keyword>
<evidence type="ECO:0000256" key="3">
    <source>
        <dbReference type="ARBA" id="ARBA00022722"/>
    </source>
</evidence>
<protein>
    <recommendedName>
        <fullName evidence="13 14">Multifunctional fusion protein</fullName>
    </recommendedName>
    <domain>
        <recommendedName>
            <fullName evidence="14">Crossover junction endodeoxyribonuclease RuvC</fullName>
            <ecNumber evidence="14">3.1.21.10</ecNumber>
        </recommendedName>
        <alternativeName>
            <fullName evidence="14">Holliday junction nuclease RuvC</fullName>
        </alternativeName>
        <alternativeName>
            <fullName evidence="14">Holliday junction resolvase RuvC</fullName>
        </alternativeName>
    </domain>
    <domain>
        <recommendedName>
            <fullName evidence="13">Holliday junction branch migration complex subunit RuvA</fullName>
        </recommendedName>
    </domain>
</protein>
<keyword evidence="9 13" id="KW-0238">DNA-binding</keyword>
<dbReference type="InterPro" id="IPR010994">
    <property type="entry name" value="RuvA_2-like"/>
</dbReference>
<comment type="catalytic activity">
    <reaction evidence="12 14">
        <text>Endonucleolytic cleavage at a junction such as a reciprocal single-stranded crossover between two homologous DNA duplexes (Holliday junction).</text>
        <dbReference type="EC" id="3.1.21.10"/>
    </reaction>
</comment>
<keyword evidence="18" id="KW-1185">Reference proteome</keyword>
<dbReference type="InterPro" id="IPR012340">
    <property type="entry name" value="NA-bd_OB-fold"/>
</dbReference>
<evidence type="ECO:0000256" key="6">
    <source>
        <dbReference type="ARBA" id="ARBA00022763"/>
    </source>
</evidence>
<feature type="region of interest" description="Domain I" evidence="13">
    <location>
        <begin position="193"/>
        <end position="256"/>
    </location>
</feature>
<dbReference type="GO" id="GO:0000400">
    <property type="term" value="F:four-way junction DNA binding"/>
    <property type="evidence" value="ECO:0007669"/>
    <property type="project" value="UniProtKB-UniRule"/>
</dbReference>
<feature type="binding site" evidence="14">
    <location>
        <position position="66"/>
    </location>
    <ligand>
        <name>Mg(2+)</name>
        <dbReference type="ChEBI" id="CHEBI:18420"/>
        <label>2</label>
    </ligand>
</feature>
<keyword evidence="11 13" id="KW-0234">DNA repair</keyword>
<evidence type="ECO:0000256" key="12">
    <source>
        <dbReference type="ARBA" id="ARBA00029354"/>
    </source>
</evidence>
<comment type="subunit">
    <text evidence="13">Homotetramer. Forms an RuvA(8)-RuvB(12)-Holliday junction (HJ) complex. HJ DNA is sandwiched between 2 RuvA tetramers; dsDNA enters through RuvA and exits via RuvB. An RuvB hexamer assembles on each DNA strand where it exits the tetramer. Each RuvB hexamer is contacted by two RuvA subunits (via domain III) on 2 adjacent RuvB subunits; this complex drives branch migration. In the full resolvosome a probable DNA-RuvA(4)-RuvB(12)-RuvC(2) complex forms which resolves the HJ.</text>
</comment>
<dbReference type="Pfam" id="PF14520">
    <property type="entry name" value="HHH_5"/>
    <property type="match status" value="1"/>
</dbReference>
<proteinExistence type="inferred from homology"/>
<dbReference type="SUPFAM" id="SSF46929">
    <property type="entry name" value="DNA helicase RuvA subunit, C-terminal domain"/>
    <property type="match status" value="1"/>
</dbReference>
<comment type="similarity">
    <text evidence="13">Belongs to the RuvA family.</text>
</comment>
<dbReference type="NCBIfam" id="TIGR00228">
    <property type="entry name" value="ruvC"/>
    <property type="match status" value="1"/>
</dbReference>
<organism evidence="17 18">
    <name type="scientific">Frigidibacter mobilis</name>
    <dbReference type="NCBI Taxonomy" id="1335048"/>
    <lineage>
        <taxon>Bacteria</taxon>
        <taxon>Pseudomonadati</taxon>
        <taxon>Pseudomonadota</taxon>
        <taxon>Alphaproteobacteria</taxon>
        <taxon>Rhodobacterales</taxon>
        <taxon>Paracoccaceae</taxon>
        <taxon>Frigidibacter</taxon>
    </lineage>
</organism>
<dbReference type="GO" id="GO:0048476">
    <property type="term" value="C:Holliday junction resolvase complex"/>
    <property type="evidence" value="ECO:0007669"/>
    <property type="project" value="UniProtKB-UniRule"/>
</dbReference>
<dbReference type="SUPFAM" id="SSF47781">
    <property type="entry name" value="RuvA domain 2-like"/>
    <property type="match status" value="1"/>
</dbReference>
<keyword evidence="5 14" id="KW-0255">Endonuclease</keyword>
<gene>
    <name evidence="14" type="primary">ruvC</name>
    <name evidence="13" type="synonym">ruvA</name>
    <name evidence="17" type="ORF">AKL17_0331</name>
</gene>
<evidence type="ECO:0000256" key="10">
    <source>
        <dbReference type="ARBA" id="ARBA00023172"/>
    </source>
</evidence>